<gene>
    <name evidence="3" type="ORF">ED733_003074</name>
</gene>
<evidence type="ECO:0000256" key="1">
    <source>
        <dbReference type="SAM" id="MobiDB-lite"/>
    </source>
</evidence>
<feature type="transmembrane region" description="Helical" evidence="2">
    <location>
        <begin position="1313"/>
        <end position="1334"/>
    </location>
</feature>
<feature type="region of interest" description="Disordered" evidence="1">
    <location>
        <begin position="762"/>
        <end position="788"/>
    </location>
</feature>
<evidence type="ECO:0000256" key="2">
    <source>
        <dbReference type="SAM" id="Phobius"/>
    </source>
</evidence>
<feature type="transmembrane region" description="Helical" evidence="2">
    <location>
        <begin position="1501"/>
        <end position="1523"/>
    </location>
</feature>
<feature type="compositionally biased region" description="Basic and acidic residues" evidence="1">
    <location>
        <begin position="718"/>
        <end position="743"/>
    </location>
</feature>
<evidence type="ECO:0000313" key="3">
    <source>
        <dbReference type="EMBL" id="TWU71523.1"/>
    </source>
</evidence>
<feature type="compositionally biased region" description="Basic and acidic residues" evidence="1">
    <location>
        <begin position="770"/>
        <end position="780"/>
    </location>
</feature>
<protein>
    <submittedName>
        <fullName evidence="3">Uncharacterized protein</fullName>
    </submittedName>
</protein>
<keyword evidence="2" id="KW-0472">Membrane</keyword>
<keyword evidence="2" id="KW-1133">Transmembrane helix</keyword>
<proteinExistence type="predicted"/>
<feature type="transmembrane region" description="Helical" evidence="2">
    <location>
        <begin position="1535"/>
        <end position="1559"/>
    </location>
</feature>
<accession>A0A5C6G6C2</accession>
<feature type="region of interest" description="Disordered" evidence="1">
    <location>
        <begin position="713"/>
        <end position="745"/>
    </location>
</feature>
<keyword evidence="2" id="KW-0812">Transmembrane</keyword>
<feature type="transmembrane region" description="Helical" evidence="2">
    <location>
        <begin position="1468"/>
        <end position="1489"/>
    </location>
</feature>
<sequence length="1766" mass="197525">MSDDLHQVFADAVKATKGVKALPYVDYAHRLHNKVRKTFQQDMSDHELQSRVDRSATYPEDDPDPDNANIDIFSIWDLLNKLSIPAATDGIASLDSKDDPQNLRQYVDKDNSHLRYLECITNLLGFCFIEHVNRDLKSRGALTIDDLWHHGDFQGYCLEAITKPEFIRTEIRTDMLRQDHLFSIAWLVIADYMQDRDHVARNTPASGIEFQNRSSYKALVQWSYVLWAEAGGKGDAEQMDSIVSFCGRVATIALCPPDVTTGVQVPAKTFTVTKAFYEMDRHFAAFADDQYDQELRESLQRLQNQEDMVNEWQSYAMALTSQWEAEAVPLWQTGLYRAFKASKWDSVKVWQRYAYDQQSNYGWNDYSPVIGEPWVGAAQSLGSGVLPGTLITLADGSSRPVEAICPGDRILIPGQPGQSITVCEPPVRQSGETRLVGFNGQTPCMPASLVFQTTTGPRAVDVKAARRFNSYRHIGQLAVGHVVFRLEGHVCTTVEVNSIERDRVPRSGLMFRLALSAEHQSYHAHGYVVDGNAPAHTLRETGKKLRQVPGEKRLDLLSNCKELSSTFQRFDAKAISQRLNWELFGQYECPEGDDLVPWKPTASLSSTDRIKLRKALAVPKGVAVERLKRRFSLEAHAPDRLPAEYQLPTLTVVDGYLMVEDEVQLRSTYDRRQRSFRWTRKLQQLNLFEHGVVEIYSEATAGRGVIYLSAETEPQRLPSRDQTHPFEARGRGLDPRLDSRRVADDDDDSVWTALGEWKMTYDRSPWPAEDGDRTEPKDPVDGGTLEDGWWTSQGVDIPAVRIPSIDDLRDQINQTHGQRLGDFYHATGKLYSTNDASETYDLYSVQWHRASMVPFVSDIGLDMQKTFDVCFSDLDINVTIPALFQDMTLHLDDSDWDNEKITGYFFEYDPTKRGNRGNRHLVTGVLADTAAVQACRSKISQAYAATARPGQTDAVADQRLRPAPITERLLDSAALSIKDVMNLAGYDEKSLHNDTQALIKDMMLYHMDNDQRDKILGQPKPIPDKDIPASLADNLPQELKDFFREKYAPAFICRYVGRTSKYMKDFTQKEMNDLWYWWQGNGKKSLSQSQEYNDINRLSSRQAMVRTNEKLEAYLADDPDSWAEQLCDYLTKHRRQLLKWAHFPVDSSGNNLINKQCNILDALSPSQDWASQFFNKFMALALTESLGYADIEPDGDQDAKYPWLHDSMHDLIVKVLRDDPSISGDVEQALREEIEAFEEQNNLNHQADAEQRAAAILEKSASFMRELTGWLTYIGKGVQAAFQGTALWKWAGEAFDKVASKVSLAGADKLKGLSSICMIGVTLAMAAVNIWTLVDSWDTMSDAQRTDVVIQVIRMVTDSIDRALDAFKSFQSKPASTPADELDMETLNESLTDEIMDHGEAMGDVADKIAGQEDYRVAIADGLHHDGGVSTEATDGEEQFNEDVDAIPKDVPPGYEEAAKRFNISGNVLRMFNAILGIGLVVAMSFSLANDWNSLSDPGKVLGVLNVVVQGLTVLLDVIDVGAEAGLWAVTGTMSVALPILGAVLAVVGIVLMIVQVLINLFTGTKPPPDPIADFIKDEAHGLIHDFDDAPPPQLSWSPPGFKVSAGQVESITIRGENTSDDDVTLSNAVVTLYSGDDGVCLFRNGAADSSDDTIRLVPETDPHRQTNGYTYVTPQSVVAAQLPVPARLGTESTYYEYDLWIAGPPQETSTKLQQLVVKSGQFLESVWTARINSKGDSEDSSISWIEIVENGLKDRCQVQFSLHRV</sequence>
<name>A0A5C6G6C2_METRR</name>
<comment type="caution">
    <text evidence="3">The sequence shown here is derived from an EMBL/GenBank/DDBJ whole genome shotgun (WGS) entry which is preliminary data.</text>
</comment>
<organism evidence="3 4">
    <name type="scientific">Metarhizium rileyi (strain RCEF 4871)</name>
    <name type="common">Nomuraea rileyi</name>
    <dbReference type="NCBI Taxonomy" id="1649241"/>
    <lineage>
        <taxon>Eukaryota</taxon>
        <taxon>Fungi</taxon>
        <taxon>Dikarya</taxon>
        <taxon>Ascomycota</taxon>
        <taxon>Pezizomycotina</taxon>
        <taxon>Sordariomycetes</taxon>
        <taxon>Hypocreomycetidae</taxon>
        <taxon>Hypocreales</taxon>
        <taxon>Clavicipitaceae</taxon>
        <taxon>Metarhizium</taxon>
    </lineage>
</organism>
<reference evidence="4" key="1">
    <citation type="submission" date="2018-12" db="EMBL/GenBank/DDBJ databases">
        <title>The complete genome of Metarhizium rileyi, a key fungal pathogen of Lepidoptera.</title>
        <authorList>
            <person name="Binneck E."/>
            <person name="Lastra C.C.L."/>
            <person name="Sosa-Gomez D.R."/>
        </authorList>
    </citation>
    <scope>NUCLEOTIDE SEQUENCE [LARGE SCALE GENOMIC DNA]</scope>
    <source>
        <strain evidence="4">Cep018-CH2</strain>
    </source>
</reference>
<evidence type="ECO:0000313" key="4">
    <source>
        <dbReference type="Proteomes" id="UP000317257"/>
    </source>
</evidence>
<dbReference type="EMBL" id="SBHS01000043">
    <property type="protein sequence ID" value="TWU71523.1"/>
    <property type="molecule type" value="Genomic_DNA"/>
</dbReference>
<dbReference type="Proteomes" id="UP000317257">
    <property type="component" value="Unassembled WGS sequence"/>
</dbReference>